<protein>
    <recommendedName>
        <fullName evidence="3">ARM repeat superfamily protein</fullName>
    </recommendedName>
</protein>
<dbReference type="InterPro" id="IPR055296">
    <property type="entry name" value="SRL2-like"/>
</dbReference>
<accession>A0AAD3SYA3</accession>
<organism evidence="1 2">
    <name type="scientific">Nepenthes gracilis</name>
    <name type="common">Slender pitcher plant</name>
    <dbReference type="NCBI Taxonomy" id="150966"/>
    <lineage>
        <taxon>Eukaryota</taxon>
        <taxon>Viridiplantae</taxon>
        <taxon>Streptophyta</taxon>
        <taxon>Embryophyta</taxon>
        <taxon>Tracheophyta</taxon>
        <taxon>Spermatophyta</taxon>
        <taxon>Magnoliopsida</taxon>
        <taxon>eudicotyledons</taxon>
        <taxon>Gunneridae</taxon>
        <taxon>Pentapetalae</taxon>
        <taxon>Caryophyllales</taxon>
        <taxon>Nepenthaceae</taxon>
        <taxon>Nepenthes</taxon>
    </lineage>
</organism>
<gene>
    <name evidence="1" type="ORF">Nepgr_020042</name>
</gene>
<dbReference type="EMBL" id="BSYO01000019">
    <property type="protein sequence ID" value="GMH18201.1"/>
    <property type="molecule type" value="Genomic_DNA"/>
</dbReference>
<name>A0AAD3SYA3_NEPGR</name>
<reference evidence="1" key="1">
    <citation type="submission" date="2023-05" db="EMBL/GenBank/DDBJ databases">
        <title>Nepenthes gracilis genome sequencing.</title>
        <authorList>
            <person name="Fukushima K."/>
        </authorList>
    </citation>
    <scope>NUCLEOTIDE SEQUENCE</scope>
    <source>
        <strain evidence="1">SING2019-196</strain>
    </source>
</reference>
<dbReference type="InterPro" id="IPR049152">
    <property type="entry name" value="EFR3-like_ARM"/>
</dbReference>
<dbReference type="SUPFAM" id="SSF48371">
    <property type="entry name" value="ARM repeat"/>
    <property type="match status" value="1"/>
</dbReference>
<dbReference type="PANTHER" id="PTHR46087">
    <property type="entry name" value="PUTATIVE, EXPRESSED-RELATED"/>
    <property type="match status" value="1"/>
</dbReference>
<evidence type="ECO:0008006" key="3">
    <source>
        <dbReference type="Google" id="ProtNLM"/>
    </source>
</evidence>
<dbReference type="PANTHER" id="PTHR46087:SF1">
    <property type="entry name" value="ARM REPEAT SUPERFAMILY PROTEIN"/>
    <property type="match status" value="1"/>
</dbReference>
<sequence length="1004" mass="112123">MGVVSRRVVPACGNLCCFCPSLRARSRQPVKRYKKLLAEIFPRSQNAEPNERKIGKLCEYASKNPLRIPKILDNLEQRFYKDLRSELIGSVKIVLCIYRKLLSACKEQMPLFAGSLLGIIRTLLEQTPQHDIQVLGCNVLVDFINCQVDGTYMFQLEELVPKLCQLTQEVGNDDRALCLRAAGLQAIASMVSVMGKHSYISMDLDKIISVTLENYADLEIECKTGKRDGQAFQSQNILVQQITREEDPVSSFPNSNSKSLLNITNTKYELQVPVDASKSPAYWSRVCIQNMAGLAKEVTTVRRVLEPFFHFFDSEDYWSMEKGLACSVLMYLQLILDESGENSHLLLSLLIKHLDHKNVMRQPVKQISIINVTTQLAETARQQASVALIGALSDLVKHLCKYMQYSSEASSSLGDGIDTLNVDLLSAIKKCMLQLSYKIGDMGPILDMMAVVLEKLSSSPTVARTTIYSVYQTIQIVSSLPNILYHKKAFPDALFHQLLLIMTHPDHETRIGAHSVFSLVLMPSVICPWFERKEQASLKCWTISSVIASQKAKTGRFIMPNESDKPEVMDTLEGSQSLEIEVNQSTVHQSLGRSCSFKISMINGEKFQELASLRLSTHQIRLLLSSIWIQAASTKNTPANFVAIAHTYTFAVLFTLSKDSGHEALIRCFQLAFSLRSISLDQEGGLQPSHRRSLFTLASCMLIFLAGAGNFLELIPIVKSSLTDRTVDPYLELNEDFRLQAVEIESDSVREVYGSDEDDAAALKCLSAIKKDDQQLKEIVISYLMSKFEKLSEEELCGIKKQLSQKFSSGDSYPLEAQLFMETSKPGSPLAQRDFLAFDEAITPAVIDEEAFTEENGSQSGRKTSVSVYSLDILSVNELLDSALETASQVASLPISSTAMPYDQVKNRCEAFVTGKHKKMSVLHSIKQQQEPKAIIVSCTNEEKMPSLPTTKMEDSDGELKLWNKEPILGCKQIVLCSTDYRQQRSFRLPPSSPYDCFLKAAGG</sequence>
<dbReference type="AlphaFoldDB" id="A0AAD3SYA3"/>
<dbReference type="Proteomes" id="UP001279734">
    <property type="component" value="Unassembled WGS sequence"/>
</dbReference>
<evidence type="ECO:0000313" key="2">
    <source>
        <dbReference type="Proteomes" id="UP001279734"/>
    </source>
</evidence>
<dbReference type="Pfam" id="PF21052">
    <property type="entry name" value="EFR3_ARM"/>
    <property type="match status" value="1"/>
</dbReference>
<proteinExistence type="predicted"/>
<dbReference type="InterPro" id="IPR016024">
    <property type="entry name" value="ARM-type_fold"/>
</dbReference>
<keyword evidence="2" id="KW-1185">Reference proteome</keyword>
<evidence type="ECO:0000313" key="1">
    <source>
        <dbReference type="EMBL" id="GMH18201.1"/>
    </source>
</evidence>
<comment type="caution">
    <text evidence="1">The sequence shown here is derived from an EMBL/GenBank/DDBJ whole genome shotgun (WGS) entry which is preliminary data.</text>
</comment>